<sequence length="180" mass="20683">MLIKTDPEPQILAIPSSYLPDFQIPEGFTPISLDELKAKFPEGYLLPVPLDWDFGSFIDTIRATGTPDQHPLPVGKTTHLYSWTSPYAPQGYVPESTYVRGIAKRYIPPYPEPQILMDREKWQPAWAGKCSVGIVVYHQTPPDSLGKWREIGYHQAVYKDDQGNRYRTPIRFSLYQVLNW</sequence>
<dbReference type="EMBL" id="DTMQ01000044">
    <property type="protein sequence ID" value="HGE99869.1"/>
    <property type="molecule type" value="Genomic_DNA"/>
</dbReference>
<proteinExistence type="predicted"/>
<gene>
    <name evidence="1" type="ORF">ENX07_07380</name>
</gene>
<name>A0A7C3UVT9_UNCW3</name>
<dbReference type="AlphaFoldDB" id="A0A7C3UVT9"/>
<organism evidence="1">
    <name type="scientific">candidate division WOR-3 bacterium</name>
    <dbReference type="NCBI Taxonomy" id="2052148"/>
    <lineage>
        <taxon>Bacteria</taxon>
        <taxon>Bacteria division WOR-3</taxon>
    </lineage>
</organism>
<accession>A0A7C3UVT9</accession>
<reference evidence="1" key="1">
    <citation type="journal article" date="2020" name="mSystems">
        <title>Genome- and Community-Level Interaction Insights into Carbon Utilization and Element Cycling Functions of Hydrothermarchaeota in Hydrothermal Sediment.</title>
        <authorList>
            <person name="Zhou Z."/>
            <person name="Liu Y."/>
            <person name="Xu W."/>
            <person name="Pan J."/>
            <person name="Luo Z.H."/>
            <person name="Li M."/>
        </authorList>
    </citation>
    <scope>NUCLEOTIDE SEQUENCE [LARGE SCALE GENOMIC DNA]</scope>
    <source>
        <strain evidence="1">SpSt-906</strain>
    </source>
</reference>
<protein>
    <submittedName>
        <fullName evidence="1">Uncharacterized protein</fullName>
    </submittedName>
</protein>
<evidence type="ECO:0000313" key="1">
    <source>
        <dbReference type="EMBL" id="HGE99869.1"/>
    </source>
</evidence>
<comment type="caution">
    <text evidence="1">The sequence shown here is derived from an EMBL/GenBank/DDBJ whole genome shotgun (WGS) entry which is preliminary data.</text>
</comment>